<evidence type="ECO:0000256" key="1">
    <source>
        <dbReference type="SAM" id="Phobius"/>
    </source>
</evidence>
<name>A0A397SNX8_9GLOM</name>
<proteinExistence type="predicted"/>
<evidence type="ECO:0000313" key="3">
    <source>
        <dbReference type="Proteomes" id="UP000265703"/>
    </source>
</evidence>
<dbReference type="OrthoDB" id="2401167at2759"/>
<dbReference type="EMBL" id="QKYT01000407">
    <property type="protein sequence ID" value="RIA85755.1"/>
    <property type="molecule type" value="Genomic_DNA"/>
</dbReference>
<feature type="transmembrane region" description="Helical" evidence="1">
    <location>
        <begin position="28"/>
        <end position="53"/>
    </location>
</feature>
<keyword evidence="1" id="KW-0472">Membrane</keyword>
<reference evidence="2 3" key="1">
    <citation type="submission" date="2018-06" db="EMBL/GenBank/DDBJ databases">
        <title>Comparative genomics reveals the genomic features of Rhizophagus irregularis, R. cerebriforme, R. diaphanum and Gigaspora rosea, and their symbiotic lifestyle signature.</title>
        <authorList>
            <person name="Morin E."/>
            <person name="San Clemente H."/>
            <person name="Chen E.C.H."/>
            <person name="De La Providencia I."/>
            <person name="Hainaut M."/>
            <person name="Kuo A."/>
            <person name="Kohler A."/>
            <person name="Murat C."/>
            <person name="Tang N."/>
            <person name="Roy S."/>
            <person name="Loubradou J."/>
            <person name="Henrissat B."/>
            <person name="Grigoriev I.V."/>
            <person name="Corradi N."/>
            <person name="Roux C."/>
            <person name="Martin F.M."/>
        </authorList>
    </citation>
    <scope>NUCLEOTIDE SEQUENCE [LARGE SCALE GENOMIC DNA]</scope>
    <source>
        <strain evidence="2 3">DAOM 227022</strain>
    </source>
</reference>
<dbReference type="AlphaFoldDB" id="A0A397SNX8"/>
<gene>
    <name evidence="2" type="ORF">C1645_808106</name>
</gene>
<keyword evidence="3" id="KW-1185">Reference proteome</keyword>
<feature type="transmembrane region" description="Helical" evidence="1">
    <location>
        <begin position="73"/>
        <end position="91"/>
    </location>
</feature>
<accession>A0A397SNX8</accession>
<comment type="caution">
    <text evidence="2">The sequence shown here is derived from an EMBL/GenBank/DDBJ whole genome shotgun (WGS) entry which is preliminary data.</text>
</comment>
<dbReference type="Proteomes" id="UP000265703">
    <property type="component" value="Unassembled WGS sequence"/>
</dbReference>
<evidence type="ECO:0000313" key="2">
    <source>
        <dbReference type="EMBL" id="RIA85755.1"/>
    </source>
</evidence>
<keyword evidence="1" id="KW-1133">Transmembrane helix</keyword>
<sequence length="153" mass="18585">MILEKFKYASYTKDFQVIRNVEKEYKKIFIVPTIIAIALMIFFNILFIILLIMWMWRKKCWDTKIPEGLERKIFISILQGLLCLLFINTILCHRNFGKSGIELAFYLRSDSKLDEAYEYKNVEEKEENDKNIKKSIFRVCWEKIQYTCKHFWD</sequence>
<protein>
    <submittedName>
        <fullName evidence="2">Uncharacterized protein</fullName>
    </submittedName>
</protein>
<keyword evidence="1" id="KW-0812">Transmembrane</keyword>
<organism evidence="2 3">
    <name type="scientific">Glomus cerebriforme</name>
    <dbReference type="NCBI Taxonomy" id="658196"/>
    <lineage>
        <taxon>Eukaryota</taxon>
        <taxon>Fungi</taxon>
        <taxon>Fungi incertae sedis</taxon>
        <taxon>Mucoromycota</taxon>
        <taxon>Glomeromycotina</taxon>
        <taxon>Glomeromycetes</taxon>
        <taxon>Glomerales</taxon>
        <taxon>Glomeraceae</taxon>
        <taxon>Glomus</taxon>
    </lineage>
</organism>